<reference evidence="1" key="1">
    <citation type="journal article" date="2011" name="PLoS Biol.">
        <title>Gene gain and loss during evolution of obligate parasitism in the white rust pathogen of Arabidopsis thaliana.</title>
        <authorList>
            <person name="Kemen E."/>
            <person name="Gardiner A."/>
            <person name="Schultz-Larsen T."/>
            <person name="Kemen A.C."/>
            <person name="Balmuth A.L."/>
            <person name="Robert-Seilaniantz A."/>
            <person name="Bailey K."/>
            <person name="Holub E."/>
            <person name="Studholme D.J."/>
            <person name="Maclean D."/>
            <person name="Jones J.D."/>
        </authorList>
    </citation>
    <scope>NUCLEOTIDE SEQUENCE</scope>
</reference>
<dbReference type="EMBL" id="FR824297">
    <property type="protein sequence ID" value="CCA24668.1"/>
    <property type="molecule type" value="Genomic_DNA"/>
</dbReference>
<sequence length="68" mass="7882">MYLGISRSGTALVCIRCTVDPKIFWRVNRMRRFASLCSTTHSLRLLDMFLDVPPISVRKKVYDPAMFT</sequence>
<gene>
    <name evidence="1" type="primary">AlNc14C252G9657</name>
    <name evidence="1" type="ORF">ALNC14_108120</name>
</gene>
<dbReference type="AlphaFoldDB" id="F0WTH7"/>
<reference evidence="1" key="2">
    <citation type="submission" date="2011-02" db="EMBL/GenBank/DDBJ databases">
        <authorList>
            <person name="MacLean D."/>
        </authorList>
    </citation>
    <scope>NUCLEOTIDE SEQUENCE</scope>
</reference>
<evidence type="ECO:0000313" key="1">
    <source>
        <dbReference type="EMBL" id="CCA24668.1"/>
    </source>
</evidence>
<accession>F0WTH7</accession>
<name>F0WTH7_9STRA</name>
<proteinExistence type="predicted"/>
<organism evidence="1">
    <name type="scientific">Albugo laibachii Nc14</name>
    <dbReference type="NCBI Taxonomy" id="890382"/>
    <lineage>
        <taxon>Eukaryota</taxon>
        <taxon>Sar</taxon>
        <taxon>Stramenopiles</taxon>
        <taxon>Oomycota</taxon>
        <taxon>Peronosporomycetes</taxon>
        <taxon>Albuginales</taxon>
        <taxon>Albuginaceae</taxon>
        <taxon>Albugo</taxon>
    </lineage>
</organism>
<dbReference type="HOGENOM" id="CLU_2799293_0_0_1"/>
<protein>
    <submittedName>
        <fullName evidence="1">AlNc14C252G9657 protein</fullName>
    </submittedName>
</protein>